<dbReference type="Gene3D" id="2.60.120.260">
    <property type="entry name" value="Galactose-binding domain-like"/>
    <property type="match status" value="1"/>
</dbReference>
<keyword evidence="3" id="KW-0732">Signal</keyword>
<keyword evidence="6" id="KW-1185">Reference proteome</keyword>
<feature type="signal peptide" evidence="3">
    <location>
        <begin position="1"/>
        <end position="21"/>
    </location>
</feature>
<organism evidence="5 6">
    <name type="scientific">Gibberella nygamai</name>
    <name type="common">Bean root rot disease fungus</name>
    <name type="synonym">Fusarium nygamai</name>
    <dbReference type="NCBI Taxonomy" id="42673"/>
    <lineage>
        <taxon>Eukaryota</taxon>
        <taxon>Fungi</taxon>
        <taxon>Dikarya</taxon>
        <taxon>Ascomycota</taxon>
        <taxon>Pezizomycotina</taxon>
        <taxon>Sordariomycetes</taxon>
        <taxon>Hypocreomycetidae</taxon>
        <taxon>Hypocreales</taxon>
        <taxon>Nectriaceae</taxon>
        <taxon>Fusarium</taxon>
        <taxon>Fusarium fujikuroi species complex</taxon>
    </lineage>
</organism>
<name>A0A2K0WUU2_GIBNY</name>
<dbReference type="GO" id="GO:0016798">
    <property type="term" value="F:hydrolase activity, acting on glycosyl bonds"/>
    <property type="evidence" value="ECO:0007669"/>
    <property type="project" value="InterPro"/>
</dbReference>
<protein>
    <recommendedName>
        <fullName evidence="4">CBM-cenC domain-containing protein</fullName>
    </recommendedName>
</protein>
<dbReference type="InterPro" id="IPR008979">
    <property type="entry name" value="Galactose-bd-like_sf"/>
</dbReference>
<evidence type="ECO:0000313" key="5">
    <source>
        <dbReference type="EMBL" id="PNP86053.1"/>
    </source>
</evidence>
<dbReference type="STRING" id="42673.A0A2K0WUU2"/>
<feature type="domain" description="CBM-cenC" evidence="4">
    <location>
        <begin position="129"/>
        <end position="258"/>
    </location>
</feature>
<dbReference type="Pfam" id="PF02018">
    <property type="entry name" value="CBM_4_9"/>
    <property type="match status" value="1"/>
</dbReference>
<keyword evidence="1" id="KW-0378">Hydrolase</keyword>
<evidence type="ECO:0000313" key="6">
    <source>
        <dbReference type="Proteomes" id="UP000236664"/>
    </source>
</evidence>
<dbReference type="Proteomes" id="UP000236664">
    <property type="component" value="Unassembled WGS sequence"/>
</dbReference>
<evidence type="ECO:0000256" key="1">
    <source>
        <dbReference type="ARBA" id="ARBA00022801"/>
    </source>
</evidence>
<evidence type="ECO:0000256" key="3">
    <source>
        <dbReference type="SAM" id="SignalP"/>
    </source>
</evidence>
<dbReference type="OrthoDB" id="5093542at2759"/>
<evidence type="ECO:0000256" key="2">
    <source>
        <dbReference type="SAM" id="MobiDB-lite"/>
    </source>
</evidence>
<feature type="chain" id="PRO_5014410832" description="CBM-cenC domain-containing protein" evidence="3">
    <location>
        <begin position="22"/>
        <end position="278"/>
    </location>
</feature>
<sequence>MIPRMYIAAIIIVCLVGGSQAGPCKPSSRITESSIASDLSTTVGSTTVSSFVDTTTVAASSTLTSDEESSTIVTESVSSAETSLGPEETSTTALSTAEATTTEIATTTEAATTTDTTTTSEAPSAIPFLSNAGFDDYASSLAPWELYTGENTVSIASDVKHDGRNSALMIQGMKLLIDYIRQPLRGSITAGVAYTMSAWVNADMFCFGVTLICTYQNNNWGNPEAILLTSSVDEWTHVSSTCTYTQEQIDSGDLYFMIGFICSGNQGRGYIDTVDFSA</sequence>
<dbReference type="EMBL" id="MTQA01000018">
    <property type="protein sequence ID" value="PNP86053.1"/>
    <property type="molecule type" value="Genomic_DNA"/>
</dbReference>
<dbReference type="AlphaFoldDB" id="A0A2K0WUU2"/>
<gene>
    <name evidence="5" type="ORF">FNYG_01109</name>
</gene>
<feature type="region of interest" description="Disordered" evidence="2">
    <location>
        <begin position="77"/>
        <end position="99"/>
    </location>
</feature>
<dbReference type="SUPFAM" id="SSF49785">
    <property type="entry name" value="Galactose-binding domain-like"/>
    <property type="match status" value="1"/>
</dbReference>
<proteinExistence type="predicted"/>
<evidence type="ECO:0000259" key="4">
    <source>
        <dbReference type="Pfam" id="PF02018"/>
    </source>
</evidence>
<accession>A0A2K0WUU2</accession>
<dbReference type="InterPro" id="IPR003305">
    <property type="entry name" value="CenC_carb-bd"/>
</dbReference>
<comment type="caution">
    <text evidence="5">The sequence shown here is derived from an EMBL/GenBank/DDBJ whole genome shotgun (WGS) entry which is preliminary data.</text>
</comment>
<reference evidence="5 6" key="1">
    <citation type="submission" date="2017-06" db="EMBL/GenBank/DDBJ databases">
        <title>Genome of Fusarium nygamai isolate CS10214.</title>
        <authorList>
            <person name="Gardiner D.M."/>
            <person name="Obanor F."/>
            <person name="Kazan K."/>
        </authorList>
    </citation>
    <scope>NUCLEOTIDE SEQUENCE [LARGE SCALE GENOMIC DNA]</scope>
    <source>
        <strain evidence="5 6">CS10214</strain>
    </source>
</reference>